<proteinExistence type="inferred from homology"/>
<evidence type="ECO:0000313" key="5">
    <source>
        <dbReference type="EMBL" id="SDS59489.1"/>
    </source>
</evidence>
<dbReference type="GO" id="GO:0031412">
    <property type="term" value="P:gas vesicle organization"/>
    <property type="evidence" value="ECO:0007669"/>
    <property type="project" value="InterPro"/>
</dbReference>
<sequence>MAGQTRQTERTSPTAEKGREGASAQAEQQTGQGEQIAPEQAASAAYVYGIVAGDHPCDLSGFEGVGDPPATLRRLRAGRVLAVVSDAPPGLRAKRRDVQAHQNVLDQLGRQGTVLPMRFGVVATDEDSLRDELAAEDEAHLATLGNLARRAEINVKVFCDEDELIRSVAENDPTVRRLRAHIDSVDEQIRLGEAVAAAIEDRERAMEELLLAALGPIAVDHLAGSRVRGAAVNESFLVDNDRAEEFAETTDELDAAWGPAVTVRRSGPLPPYSFVTTPDLTSERVSGREA</sequence>
<dbReference type="PANTHER" id="PTHR36852">
    <property type="entry name" value="PROTEIN GVPL 2"/>
    <property type="match status" value="1"/>
</dbReference>
<evidence type="ECO:0000256" key="3">
    <source>
        <dbReference type="ARBA" id="ARBA00035643"/>
    </source>
</evidence>
<dbReference type="OrthoDB" id="4864106at2"/>
<dbReference type="GO" id="GO:0031411">
    <property type="term" value="C:gas vesicle"/>
    <property type="evidence" value="ECO:0007669"/>
    <property type="project" value="UniProtKB-SubCell"/>
</dbReference>
<dbReference type="STRING" id="117157.SAMN04489717_3192"/>
<feature type="region of interest" description="Disordered" evidence="4">
    <location>
        <begin position="1"/>
        <end position="38"/>
    </location>
</feature>
<comment type="subcellular location">
    <subcellularLocation>
        <location evidence="2">Gas vesicle</location>
    </subcellularLocation>
</comment>
<keyword evidence="6" id="KW-1185">Reference proteome</keyword>
<evidence type="ECO:0000313" key="6">
    <source>
        <dbReference type="Proteomes" id="UP000198983"/>
    </source>
</evidence>
<keyword evidence="1" id="KW-0304">Gas vesicle</keyword>
<protein>
    <submittedName>
        <fullName evidence="5">Gas vesicle synthesis protein GvpL/GvpF</fullName>
    </submittedName>
</protein>
<feature type="compositionally biased region" description="Polar residues" evidence="4">
    <location>
        <begin position="1"/>
        <end position="14"/>
    </location>
</feature>
<gene>
    <name evidence="5" type="ORF">SAMN04489717_3192</name>
</gene>
<evidence type="ECO:0000256" key="1">
    <source>
        <dbReference type="ARBA" id="ARBA00022987"/>
    </source>
</evidence>
<dbReference type="InterPro" id="IPR009430">
    <property type="entry name" value="GvpL/GvpF"/>
</dbReference>
<dbReference type="AlphaFoldDB" id="A0A1H1TIY2"/>
<evidence type="ECO:0000256" key="2">
    <source>
        <dbReference type="ARBA" id="ARBA00035108"/>
    </source>
</evidence>
<feature type="compositionally biased region" description="Low complexity" evidence="4">
    <location>
        <begin position="21"/>
        <end position="35"/>
    </location>
</feature>
<accession>A0A1H1TIY2</accession>
<reference evidence="5 6" key="1">
    <citation type="submission" date="2016-10" db="EMBL/GenBank/DDBJ databases">
        <authorList>
            <person name="de Groot N.N."/>
        </authorList>
    </citation>
    <scope>NUCLEOTIDE SEQUENCE [LARGE SCALE GENOMIC DNA]</scope>
    <source>
        <strain evidence="5 6">DSM 22024</strain>
    </source>
</reference>
<dbReference type="Proteomes" id="UP000198983">
    <property type="component" value="Chromosome I"/>
</dbReference>
<dbReference type="PANTHER" id="PTHR36852:SF1">
    <property type="entry name" value="PROTEIN GVPL 2"/>
    <property type="match status" value="1"/>
</dbReference>
<dbReference type="Pfam" id="PF06386">
    <property type="entry name" value="GvpL_GvpF"/>
    <property type="match status" value="1"/>
</dbReference>
<comment type="similarity">
    <text evidence="3">Belongs to the gas vesicle GvpF/GvpL family.</text>
</comment>
<name>A0A1H1TIY2_9ACTN</name>
<dbReference type="EMBL" id="LT629732">
    <property type="protein sequence ID" value="SDS59489.1"/>
    <property type="molecule type" value="Genomic_DNA"/>
</dbReference>
<organism evidence="5 6">
    <name type="scientific">Actinopolymorpha singaporensis</name>
    <dbReference type="NCBI Taxonomy" id="117157"/>
    <lineage>
        <taxon>Bacteria</taxon>
        <taxon>Bacillati</taxon>
        <taxon>Actinomycetota</taxon>
        <taxon>Actinomycetes</taxon>
        <taxon>Propionibacteriales</taxon>
        <taxon>Actinopolymorphaceae</taxon>
        <taxon>Actinopolymorpha</taxon>
    </lineage>
</organism>
<evidence type="ECO:0000256" key="4">
    <source>
        <dbReference type="SAM" id="MobiDB-lite"/>
    </source>
</evidence>
<dbReference type="RefSeq" id="WP_092654453.1">
    <property type="nucleotide sequence ID" value="NZ_LT629732.1"/>
</dbReference>